<dbReference type="Proteomes" id="UP000019131">
    <property type="component" value="Unassembled WGS sequence"/>
</dbReference>
<accession>W4UVY0</accession>
<sequence>MTFLEFKDKMFDLACFNIYQVYAWQPDFDRNNLTRWVKKGYLIRFTARIFCFFGI</sequence>
<reference evidence="1 2" key="1">
    <citation type="journal article" date="2014" name="Genome Announc.">
        <title>Draft Genome Sequence of Bacteroides reticulotermitis Strain JCM 10512T, Isolated from the Gut of a Termite.</title>
        <authorList>
            <person name="Yuki M."/>
            <person name="Oshima K."/>
            <person name="Suda W."/>
            <person name="Sakamoto M."/>
            <person name="Iida T."/>
            <person name="Hattori M."/>
            <person name="Ohkuma M."/>
        </authorList>
    </citation>
    <scope>NUCLEOTIDE SEQUENCE [LARGE SCALE GENOMIC DNA]</scope>
    <source>
        <strain evidence="1 2">JCM 10512</strain>
    </source>
</reference>
<organism evidence="1 2">
    <name type="scientific">Bacteroides reticulotermitis JCM 10512</name>
    <dbReference type="NCBI Taxonomy" id="1445607"/>
    <lineage>
        <taxon>Bacteria</taxon>
        <taxon>Pseudomonadati</taxon>
        <taxon>Bacteroidota</taxon>
        <taxon>Bacteroidia</taxon>
        <taxon>Bacteroidales</taxon>
        <taxon>Bacteroidaceae</taxon>
        <taxon>Bacteroides</taxon>
    </lineage>
</organism>
<dbReference type="EMBL" id="BAIV01000021">
    <property type="protein sequence ID" value="GAE84962.1"/>
    <property type="molecule type" value="Genomic_DNA"/>
</dbReference>
<evidence type="ECO:0000313" key="2">
    <source>
        <dbReference type="Proteomes" id="UP000019131"/>
    </source>
</evidence>
<evidence type="ECO:0000313" key="1">
    <source>
        <dbReference type="EMBL" id="GAE84962.1"/>
    </source>
</evidence>
<keyword evidence="2" id="KW-1185">Reference proteome</keyword>
<dbReference type="STRING" id="1445607.JCM10512_3347"/>
<gene>
    <name evidence="1" type="ORF">JCM10512_3347</name>
</gene>
<dbReference type="AlphaFoldDB" id="W4UVY0"/>
<proteinExistence type="predicted"/>
<comment type="caution">
    <text evidence="1">The sequence shown here is derived from an EMBL/GenBank/DDBJ whole genome shotgun (WGS) entry which is preliminary data.</text>
</comment>
<protein>
    <submittedName>
        <fullName evidence="1">Uncharacterized protein</fullName>
    </submittedName>
</protein>
<name>W4UVY0_9BACE</name>